<protein>
    <submittedName>
        <fullName evidence="2">Uncharacterized protein</fullName>
    </submittedName>
</protein>
<proteinExistence type="predicted"/>
<keyword evidence="3" id="KW-1185">Reference proteome</keyword>
<gene>
    <name evidence="2" type="primary">A01p039960.1_BraROA</name>
    <name evidence="2" type="ORF">IGI04_002328</name>
</gene>
<dbReference type="PANTHER" id="PTHR13734:SF5">
    <property type="entry name" value="CCA TRNA NUCLEOTIDYLTRANSFERASE, MITOCHONDRIAL"/>
    <property type="match status" value="1"/>
</dbReference>
<dbReference type="Proteomes" id="UP000823674">
    <property type="component" value="Chromosome A01"/>
</dbReference>
<comment type="caution">
    <text evidence="2">The sequence shown here is derived from an EMBL/GenBank/DDBJ whole genome shotgun (WGS) entry which is preliminary data.</text>
</comment>
<sequence>MANSYTVLADLRAGRCSNAAEVRLLKFWEANNINKRGQLMSLEMLLIDEHGAFDRRIGVHLNWVRCHTKHPKIQIFFLGFCDYSTAITGARFGFILDEELKQVKVALGEKISKEGIGNEIDLMISGDGAVSVVMDLSDLKLFWVVFALPSSSEPAPSEKLSSYGSEPKAVLFTSINPKVVGGLIAHKKDKNSCHNEEAEPPCKLSSSIYYGEQEKNSSTTTTTIDFPICISSFKILRFFFIFNLCSTREMERKAIPKAHHEKTVEKASLFSYPNFKMYLVT</sequence>
<dbReference type="EMBL" id="JADBGQ010000001">
    <property type="protein sequence ID" value="KAG5414761.1"/>
    <property type="molecule type" value="Genomic_DNA"/>
</dbReference>
<evidence type="ECO:0000313" key="2">
    <source>
        <dbReference type="EMBL" id="KAG5414761.1"/>
    </source>
</evidence>
<accession>A0ABQ7NW22</accession>
<feature type="non-terminal residue" evidence="2">
    <location>
        <position position="281"/>
    </location>
</feature>
<evidence type="ECO:0000313" key="3">
    <source>
        <dbReference type="Proteomes" id="UP000823674"/>
    </source>
</evidence>
<reference evidence="2 3" key="1">
    <citation type="submission" date="2021-03" db="EMBL/GenBank/DDBJ databases">
        <authorList>
            <person name="King G.J."/>
            <person name="Bancroft I."/>
            <person name="Baten A."/>
            <person name="Bloomfield J."/>
            <person name="Borpatragohain P."/>
            <person name="He Z."/>
            <person name="Irish N."/>
            <person name="Irwin J."/>
            <person name="Liu K."/>
            <person name="Mauleon R.P."/>
            <person name="Moore J."/>
            <person name="Morris R."/>
            <person name="Ostergaard L."/>
            <person name="Wang B."/>
            <person name="Wells R."/>
        </authorList>
    </citation>
    <scope>NUCLEOTIDE SEQUENCE [LARGE SCALE GENOMIC DNA]</scope>
    <source>
        <strain evidence="2">R-o-18</strain>
        <tissue evidence="2">Leaf</tissue>
    </source>
</reference>
<organism evidence="2 3">
    <name type="scientific">Brassica rapa subsp. trilocularis</name>
    <dbReference type="NCBI Taxonomy" id="1813537"/>
    <lineage>
        <taxon>Eukaryota</taxon>
        <taxon>Viridiplantae</taxon>
        <taxon>Streptophyta</taxon>
        <taxon>Embryophyta</taxon>
        <taxon>Tracheophyta</taxon>
        <taxon>Spermatophyta</taxon>
        <taxon>Magnoliopsida</taxon>
        <taxon>eudicotyledons</taxon>
        <taxon>Gunneridae</taxon>
        <taxon>Pentapetalae</taxon>
        <taxon>rosids</taxon>
        <taxon>malvids</taxon>
        <taxon>Brassicales</taxon>
        <taxon>Brassicaceae</taxon>
        <taxon>Brassiceae</taxon>
        <taxon>Brassica</taxon>
    </lineage>
</organism>
<keyword evidence="1" id="KW-0694">RNA-binding</keyword>
<name>A0ABQ7NW22_BRACM</name>
<evidence type="ECO:0000256" key="1">
    <source>
        <dbReference type="ARBA" id="ARBA00022884"/>
    </source>
</evidence>
<dbReference type="PANTHER" id="PTHR13734">
    <property type="entry name" value="TRNA-NUCLEOTIDYLTRANSFERASE"/>
    <property type="match status" value="1"/>
</dbReference>